<keyword evidence="2" id="KW-0862">Zinc</keyword>
<evidence type="ECO:0000256" key="1">
    <source>
        <dbReference type="ARBA" id="ARBA00022723"/>
    </source>
</evidence>
<accession>A0A9W4I4Q9</accession>
<comment type="caution">
    <text evidence="8">The sequence shown here is derived from an EMBL/GenBank/DDBJ whole genome shotgun (WGS) entry which is preliminary data.</text>
</comment>
<dbReference type="SMART" id="SM00066">
    <property type="entry name" value="GAL4"/>
    <property type="match status" value="1"/>
</dbReference>
<dbReference type="PROSITE" id="PS50048">
    <property type="entry name" value="ZN2_CY6_FUNGAL_2"/>
    <property type="match status" value="1"/>
</dbReference>
<dbReference type="InterPro" id="IPR052360">
    <property type="entry name" value="Transcr_Regulatory_Proteins"/>
</dbReference>
<dbReference type="Proteomes" id="UP001152646">
    <property type="component" value="Unassembled WGS sequence"/>
</dbReference>
<dbReference type="CDD" id="cd00067">
    <property type="entry name" value="GAL4"/>
    <property type="match status" value="1"/>
</dbReference>
<proteinExistence type="predicted"/>
<dbReference type="Pfam" id="PF00172">
    <property type="entry name" value="Zn_clus"/>
    <property type="match status" value="1"/>
</dbReference>
<keyword evidence="3" id="KW-0805">Transcription regulation</keyword>
<evidence type="ECO:0000256" key="4">
    <source>
        <dbReference type="ARBA" id="ARBA00023125"/>
    </source>
</evidence>
<feature type="domain" description="Zn(2)-C6 fungal-type" evidence="7">
    <location>
        <begin position="22"/>
        <end position="52"/>
    </location>
</feature>
<keyword evidence="1" id="KW-0479">Metal-binding</keyword>
<evidence type="ECO:0000256" key="6">
    <source>
        <dbReference type="ARBA" id="ARBA00023242"/>
    </source>
</evidence>
<reference evidence="8" key="1">
    <citation type="submission" date="2021-07" db="EMBL/GenBank/DDBJ databases">
        <authorList>
            <person name="Branca A.L. A."/>
        </authorList>
    </citation>
    <scope>NUCLEOTIDE SEQUENCE</scope>
</reference>
<keyword evidence="6" id="KW-0539">Nucleus</keyword>
<dbReference type="GO" id="GO:0003677">
    <property type="term" value="F:DNA binding"/>
    <property type="evidence" value="ECO:0007669"/>
    <property type="project" value="UniProtKB-KW"/>
</dbReference>
<evidence type="ECO:0000256" key="3">
    <source>
        <dbReference type="ARBA" id="ARBA00023015"/>
    </source>
</evidence>
<dbReference type="PANTHER" id="PTHR36206">
    <property type="entry name" value="ASPERCRYPTIN BIOSYNTHESIS CLUSTER-SPECIFIC TRANSCRIPTION REGULATOR ATNN-RELATED"/>
    <property type="match status" value="1"/>
</dbReference>
<sequence>MIPTPLEKERLTRITHSKVRTGCLTCRSRHIKCDEGRPVCALCRKSGLECEYRQTLDRRTRASRMARNSAVEATQVAPISHELTPRVLARQVDLTWKERYFLDFFRRSTSLTCAGYLYDEFWERLVHQASEDYPAIRHAVIGMGCLSYHFTQSGSRQMRLMSGQPLLIDPFPLQQINKAIVSLQQNLSNKNTGRLQVEAALIACVVLVSTLLFQEDSALAGRHLWSGYMLLDQYLTKNGNKSLIAATITRAFAGIHLVWSLFTGTGSQTEEPLPLLVPEAFEDVKDDIQKSNDLLVTIARISSRQSWFKGFNPNPTPDLDIDRNAFMNQVASMPSLIKSHRALHANQLATPRYLSSLALLELWASIFALVGTVESGPEPRDMAYDGYTEQFAHVLEVAKETLLYDTPVPTFSVNIGITAPLGLVILKCRDWAIRREAIALLRGSRRQEGIWSTDFVASVTERFTQIESKGLGPGDVIPESSRVKSIRVDSMPAQCQVRIWYHFVRDCPGYDCQHVEPWEHELLSYASGSLEVLEASRDM</sequence>
<dbReference type="EMBL" id="CAJVPA010000005">
    <property type="protein sequence ID" value="CAG8218446.1"/>
    <property type="molecule type" value="Genomic_DNA"/>
</dbReference>
<evidence type="ECO:0000256" key="5">
    <source>
        <dbReference type="ARBA" id="ARBA00023163"/>
    </source>
</evidence>
<evidence type="ECO:0000313" key="9">
    <source>
        <dbReference type="Proteomes" id="UP001152646"/>
    </source>
</evidence>
<gene>
    <name evidence="8" type="ORF">PSALAMII_LOCUS37</name>
</gene>
<keyword evidence="5" id="KW-0804">Transcription</keyword>
<keyword evidence="4" id="KW-0238">DNA-binding</keyword>
<evidence type="ECO:0000259" key="7">
    <source>
        <dbReference type="PROSITE" id="PS50048"/>
    </source>
</evidence>
<name>A0A9W4I4Q9_9EURO</name>
<dbReference type="InterPro" id="IPR036864">
    <property type="entry name" value="Zn2-C6_fun-type_DNA-bd_sf"/>
</dbReference>
<dbReference type="OrthoDB" id="2593732at2759"/>
<protein>
    <recommendedName>
        <fullName evidence="7">Zn(2)-C6 fungal-type domain-containing protein</fullName>
    </recommendedName>
</protein>
<organism evidence="8 9">
    <name type="scientific">Penicillium salamii</name>
    <dbReference type="NCBI Taxonomy" id="1612424"/>
    <lineage>
        <taxon>Eukaryota</taxon>
        <taxon>Fungi</taxon>
        <taxon>Dikarya</taxon>
        <taxon>Ascomycota</taxon>
        <taxon>Pezizomycotina</taxon>
        <taxon>Eurotiomycetes</taxon>
        <taxon>Eurotiomycetidae</taxon>
        <taxon>Eurotiales</taxon>
        <taxon>Aspergillaceae</taxon>
        <taxon>Penicillium</taxon>
    </lineage>
</organism>
<dbReference type="AlphaFoldDB" id="A0A9W4I4Q9"/>
<dbReference type="SUPFAM" id="SSF57701">
    <property type="entry name" value="Zn2/Cys6 DNA-binding domain"/>
    <property type="match status" value="1"/>
</dbReference>
<dbReference type="Gene3D" id="4.10.240.10">
    <property type="entry name" value="Zn(2)-C6 fungal-type DNA-binding domain"/>
    <property type="match status" value="1"/>
</dbReference>
<dbReference type="GO" id="GO:0000981">
    <property type="term" value="F:DNA-binding transcription factor activity, RNA polymerase II-specific"/>
    <property type="evidence" value="ECO:0007669"/>
    <property type="project" value="InterPro"/>
</dbReference>
<dbReference type="PANTHER" id="PTHR36206:SF12">
    <property type="entry name" value="ASPERCRYPTIN BIOSYNTHESIS CLUSTER-SPECIFIC TRANSCRIPTION REGULATOR ATNN-RELATED"/>
    <property type="match status" value="1"/>
</dbReference>
<dbReference type="InterPro" id="IPR001138">
    <property type="entry name" value="Zn2Cys6_DnaBD"/>
</dbReference>
<evidence type="ECO:0000256" key="2">
    <source>
        <dbReference type="ARBA" id="ARBA00022833"/>
    </source>
</evidence>
<dbReference type="GO" id="GO:0008270">
    <property type="term" value="F:zinc ion binding"/>
    <property type="evidence" value="ECO:0007669"/>
    <property type="project" value="InterPro"/>
</dbReference>
<dbReference type="PROSITE" id="PS00463">
    <property type="entry name" value="ZN2_CY6_FUNGAL_1"/>
    <property type="match status" value="1"/>
</dbReference>
<evidence type="ECO:0000313" key="8">
    <source>
        <dbReference type="EMBL" id="CAG8218446.1"/>
    </source>
</evidence>